<organism evidence="2 3">
    <name type="scientific">Arachnia propionica</name>
    <dbReference type="NCBI Taxonomy" id="1750"/>
    <lineage>
        <taxon>Bacteria</taxon>
        <taxon>Bacillati</taxon>
        <taxon>Actinomycetota</taxon>
        <taxon>Actinomycetes</taxon>
        <taxon>Propionibacteriales</taxon>
        <taxon>Propionibacteriaceae</taxon>
        <taxon>Arachnia</taxon>
    </lineage>
</organism>
<dbReference type="RefSeq" id="WP_211804530.1">
    <property type="nucleotide sequence ID" value="NZ_CP072385.1"/>
</dbReference>
<dbReference type="EMBL" id="CP072385">
    <property type="protein sequence ID" value="QUC10970.1"/>
    <property type="molecule type" value="Genomic_DNA"/>
</dbReference>
<name>A0AB37HVV2_9ACTN</name>
<dbReference type="PROSITE" id="PS51257">
    <property type="entry name" value="PROKAR_LIPOPROTEIN"/>
    <property type="match status" value="1"/>
</dbReference>
<evidence type="ECO:0000313" key="2">
    <source>
        <dbReference type="EMBL" id="QUC10970.1"/>
    </source>
</evidence>
<evidence type="ECO:0000256" key="1">
    <source>
        <dbReference type="SAM" id="MobiDB-lite"/>
    </source>
</evidence>
<sequence>MSPAAGKAQIPAVPQHAMSSSCPRALPSRIERRTRFAVMGAGAATSGVRTVGAEVVTVGRSSSWVSGMRNAKVGMTVTVMVATASTRAEIAVTGASVTANKHVRTPASPHKAAMVELRADLLSTNHTTSAATSAVHAVAARASRGRDPASVGSSAVPQTPIRAVATRRPGAVQRIRRHLSDHPSATVQVTAADPLSTSETGHQPRTGPARHAVSIPVTRVRNKDSTSVGRNHGEEARTATCCATRSLSAGPVSVRTVPEVRSLPRARSRSTGVPSGWVRHSVSGSASIRSMDITRATVVPTGTAMSCFEAP</sequence>
<dbReference type="AlphaFoldDB" id="A0AB37HVV2"/>
<proteinExistence type="predicted"/>
<protein>
    <submittedName>
        <fullName evidence="2">Uncharacterized protein</fullName>
    </submittedName>
</protein>
<reference evidence="2" key="1">
    <citation type="submission" date="2021-03" db="EMBL/GenBank/DDBJ databases">
        <title>Human Oral Microbial Genomes.</title>
        <authorList>
            <person name="Johnston C.D."/>
            <person name="Chen T."/>
            <person name="Dewhirst F.E."/>
        </authorList>
    </citation>
    <scope>NUCLEOTIDE SEQUENCE</scope>
    <source>
        <strain evidence="2">F0714</strain>
    </source>
</reference>
<accession>A0AB37HVV2</accession>
<evidence type="ECO:0000313" key="3">
    <source>
        <dbReference type="Proteomes" id="UP000677180"/>
    </source>
</evidence>
<gene>
    <name evidence="2" type="ORF">J5A53_14625</name>
</gene>
<dbReference type="Proteomes" id="UP000677180">
    <property type="component" value="Chromosome"/>
</dbReference>
<feature type="region of interest" description="Disordered" evidence="1">
    <location>
        <begin position="1"/>
        <end position="24"/>
    </location>
</feature>